<protein>
    <submittedName>
        <fullName evidence="1">Uncharacterized protein</fullName>
    </submittedName>
</protein>
<evidence type="ECO:0000313" key="2">
    <source>
        <dbReference type="Proteomes" id="UP000024404"/>
    </source>
</evidence>
<keyword evidence="2" id="KW-1185">Reference proteome</keyword>
<organism evidence="1 2">
    <name type="scientific">Onchocerca volvulus</name>
    <dbReference type="NCBI Taxonomy" id="6282"/>
    <lineage>
        <taxon>Eukaryota</taxon>
        <taxon>Metazoa</taxon>
        <taxon>Ecdysozoa</taxon>
        <taxon>Nematoda</taxon>
        <taxon>Chromadorea</taxon>
        <taxon>Rhabditida</taxon>
        <taxon>Spirurina</taxon>
        <taxon>Spiruromorpha</taxon>
        <taxon>Filarioidea</taxon>
        <taxon>Onchocercidae</taxon>
        <taxon>Onchocerca</taxon>
    </lineage>
</organism>
<dbReference type="EnsemblMetazoa" id="OVOC10619.1">
    <property type="protein sequence ID" value="OVOC10619.1"/>
    <property type="gene ID" value="WBGene00247428"/>
</dbReference>
<dbReference type="AlphaFoldDB" id="A0A8R1TJI4"/>
<reference evidence="2" key="1">
    <citation type="submission" date="2013-10" db="EMBL/GenBank/DDBJ databases">
        <title>Genome sequencing of Onchocerca volvulus.</title>
        <authorList>
            <person name="Cotton J."/>
            <person name="Tsai J."/>
            <person name="Stanley E."/>
            <person name="Tracey A."/>
            <person name="Holroyd N."/>
            <person name="Lustigman S."/>
            <person name="Berriman M."/>
        </authorList>
    </citation>
    <scope>NUCLEOTIDE SEQUENCE</scope>
</reference>
<dbReference type="EMBL" id="CMVM020000345">
    <property type="status" value="NOT_ANNOTATED_CDS"/>
    <property type="molecule type" value="Genomic_DNA"/>
</dbReference>
<evidence type="ECO:0000313" key="1">
    <source>
        <dbReference type="EnsemblMetazoa" id="OVOC10619.1"/>
    </source>
</evidence>
<accession>A0A8R1TJI4</accession>
<dbReference type="Proteomes" id="UP000024404">
    <property type="component" value="Unassembled WGS sequence"/>
</dbReference>
<name>A0A8R1TJI4_ONCVO</name>
<sequence length="79" mass="9097">MNRKATETTFNINGTFGKLLTWCNEKFSFKKFCERDENLEDEKCNNRISEVNTGQLSTYIEIGLLQLRAKFPKNLASAS</sequence>
<reference evidence="1" key="2">
    <citation type="submission" date="2022-06" db="UniProtKB">
        <authorList>
            <consortium name="EnsemblMetazoa"/>
        </authorList>
    </citation>
    <scope>IDENTIFICATION</scope>
</reference>
<proteinExistence type="predicted"/>